<comment type="catalytic activity">
    <reaction evidence="12">
        <text>ATP + H2O = ADP + phosphate + H(+)</text>
        <dbReference type="Rhea" id="RHEA:13065"/>
        <dbReference type="ChEBI" id="CHEBI:15377"/>
        <dbReference type="ChEBI" id="CHEBI:15378"/>
        <dbReference type="ChEBI" id="CHEBI:30616"/>
        <dbReference type="ChEBI" id="CHEBI:43474"/>
        <dbReference type="ChEBI" id="CHEBI:456216"/>
        <dbReference type="EC" id="5.6.2.4"/>
    </reaction>
</comment>
<evidence type="ECO:0000313" key="17">
    <source>
        <dbReference type="Proteomes" id="UP000183982"/>
    </source>
</evidence>
<evidence type="ECO:0000256" key="13">
    <source>
        <dbReference type="PROSITE-ProRule" id="PRU00560"/>
    </source>
</evidence>
<evidence type="ECO:0000259" key="14">
    <source>
        <dbReference type="PROSITE" id="PS51198"/>
    </source>
</evidence>
<keyword evidence="5 13" id="KW-0067">ATP-binding</keyword>
<dbReference type="Proteomes" id="UP000183982">
    <property type="component" value="Unassembled WGS sequence"/>
</dbReference>
<comment type="catalytic activity">
    <reaction evidence="9">
        <text>Couples ATP hydrolysis with the unwinding of duplex DNA by translocating in the 3'-5' direction.</text>
        <dbReference type="EC" id="5.6.2.4"/>
    </reaction>
</comment>
<dbReference type="GO" id="GO:0009314">
    <property type="term" value="P:response to radiation"/>
    <property type="evidence" value="ECO:0007669"/>
    <property type="project" value="UniProtKB-ARBA"/>
</dbReference>
<dbReference type="PANTHER" id="PTHR11070">
    <property type="entry name" value="UVRD / RECB / PCRA DNA HELICASE FAMILY MEMBER"/>
    <property type="match status" value="1"/>
</dbReference>
<evidence type="ECO:0000256" key="10">
    <source>
        <dbReference type="ARBA" id="ARBA00034808"/>
    </source>
</evidence>
<evidence type="ECO:0000256" key="4">
    <source>
        <dbReference type="ARBA" id="ARBA00022806"/>
    </source>
</evidence>
<gene>
    <name evidence="16" type="ORF">SAMN05444000_104221</name>
</gene>
<dbReference type="GO" id="GO:0016887">
    <property type="term" value="F:ATP hydrolysis activity"/>
    <property type="evidence" value="ECO:0007669"/>
    <property type="project" value="RHEA"/>
</dbReference>
<evidence type="ECO:0000256" key="6">
    <source>
        <dbReference type="ARBA" id="ARBA00023125"/>
    </source>
</evidence>
<protein>
    <recommendedName>
        <fullName evidence="10">DNA 3'-5' helicase</fullName>
        <ecNumber evidence="10">5.6.2.4</ecNumber>
    </recommendedName>
    <alternativeName>
        <fullName evidence="11">DNA 3'-5' helicase II</fullName>
    </alternativeName>
</protein>
<dbReference type="FunFam" id="1.10.10.160:FF:000001">
    <property type="entry name" value="ATP-dependent DNA helicase"/>
    <property type="match status" value="1"/>
</dbReference>
<dbReference type="GO" id="GO:0005524">
    <property type="term" value="F:ATP binding"/>
    <property type="evidence" value="ECO:0007669"/>
    <property type="project" value="UniProtKB-UniRule"/>
</dbReference>
<keyword evidence="17" id="KW-1185">Reference proteome</keyword>
<dbReference type="Pfam" id="PF21196">
    <property type="entry name" value="PcrA_UvrD_tudor"/>
    <property type="match status" value="1"/>
</dbReference>
<dbReference type="PROSITE" id="PS51217">
    <property type="entry name" value="UVRD_HELICASE_CTER"/>
    <property type="match status" value="1"/>
</dbReference>
<keyword evidence="4 13" id="KW-0347">Helicase</keyword>
<dbReference type="GO" id="GO:0033202">
    <property type="term" value="C:DNA helicase complex"/>
    <property type="evidence" value="ECO:0007669"/>
    <property type="project" value="TreeGrafter"/>
</dbReference>
<evidence type="ECO:0000313" key="16">
    <source>
        <dbReference type="EMBL" id="SHJ03498.1"/>
    </source>
</evidence>
<dbReference type="Gene3D" id="3.40.50.300">
    <property type="entry name" value="P-loop containing nucleotide triphosphate hydrolases"/>
    <property type="match status" value="2"/>
</dbReference>
<keyword evidence="6" id="KW-0238">DNA-binding</keyword>
<dbReference type="InterPro" id="IPR027417">
    <property type="entry name" value="P-loop_NTPase"/>
</dbReference>
<evidence type="ECO:0000256" key="5">
    <source>
        <dbReference type="ARBA" id="ARBA00022840"/>
    </source>
</evidence>
<dbReference type="SUPFAM" id="SSF52540">
    <property type="entry name" value="P-loop containing nucleoside triphosphate hydrolases"/>
    <property type="match status" value="1"/>
</dbReference>
<evidence type="ECO:0000256" key="11">
    <source>
        <dbReference type="ARBA" id="ARBA00034923"/>
    </source>
</evidence>
<dbReference type="GO" id="GO:0003677">
    <property type="term" value="F:DNA binding"/>
    <property type="evidence" value="ECO:0007669"/>
    <property type="project" value="UniProtKB-KW"/>
</dbReference>
<evidence type="ECO:0000256" key="12">
    <source>
        <dbReference type="ARBA" id="ARBA00048988"/>
    </source>
</evidence>
<dbReference type="InterPro" id="IPR013986">
    <property type="entry name" value="DExx_box_DNA_helicase_dom_sf"/>
</dbReference>
<evidence type="ECO:0000256" key="3">
    <source>
        <dbReference type="ARBA" id="ARBA00022801"/>
    </source>
</evidence>
<dbReference type="CDD" id="cd18807">
    <property type="entry name" value="SF1_C_UvrD"/>
    <property type="match status" value="1"/>
</dbReference>
<dbReference type="GO" id="GO:0043138">
    <property type="term" value="F:3'-5' DNA helicase activity"/>
    <property type="evidence" value="ECO:0007669"/>
    <property type="project" value="UniProtKB-EC"/>
</dbReference>
<dbReference type="FunFam" id="3.40.50.300:FF:001890">
    <property type="entry name" value="DNA helicase"/>
    <property type="match status" value="1"/>
</dbReference>
<evidence type="ECO:0000256" key="9">
    <source>
        <dbReference type="ARBA" id="ARBA00034617"/>
    </source>
</evidence>
<evidence type="ECO:0000259" key="15">
    <source>
        <dbReference type="PROSITE" id="PS51217"/>
    </source>
</evidence>
<dbReference type="GO" id="GO:0005829">
    <property type="term" value="C:cytosol"/>
    <property type="evidence" value="ECO:0007669"/>
    <property type="project" value="TreeGrafter"/>
</dbReference>
<dbReference type="Pfam" id="PF00580">
    <property type="entry name" value="UvrD-helicase"/>
    <property type="match status" value="1"/>
</dbReference>
<dbReference type="AlphaFoldDB" id="A0A1M6G0H1"/>
<evidence type="ECO:0000256" key="2">
    <source>
        <dbReference type="ARBA" id="ARBA00022741"/>
    </source>
</evidence>
<evidence type="ECO:0000256" key="7">
    <source>
        <dbReference type="ARBA" id="ARBA00023235"/>
    </source>
</evidence>
<comment type="function">
    <text evidence="8">Has both ATPase and helicase activities. Unwinds DNA duplexes with 3' to 5' polarity with respect to the bound strand and initiates unwinding most effectively when a single-stranded region is present. Involved in the post-incision events of nucleotide excision repair and methyl-directed mismatch repair.</text>
</comment>
<proteinExistence type="inferred from homology"/>
<dbReference type="PROSITE" id="PS51198">
    <property type="entry name" value="UVRD_HELICASE_ATP_BIND"/>
    <property type="match status" value="1"/>
</dbReference>
<comment type="similarity">
    <text evidence="1">Belongs to the helicase family. UvrD subfamily.</text>
</comment>
<dbReference type="GO" id="GO:0000725">
    <property type="term" value="P:recombinational repair"/>
    <property type="evidence" value="ECO:0007669"/>
    <property type="project" value="TreeGrafter"/>
</dbReference>
<dbReference type="InterPro" id="IPR014017">
    <property type="entry name" value="DNA_helicase_UvrD-like_C"/>
</dbReference>
<feature type="domain" description="UvrD-like helicase ATP-binding" evidence="14">
    <location>
        <begin position="54"/>
        <end position="334"/>
    </location>
</feature>
<sequence>MSSETMREEHNGNFHSRMTKATLSPMSSFDESDAFEGASLSARAMAARPMPYLDELNPAQLEAVEQMDGPVLMLAGAGTGKTKALTARIVHLLNKGRARPNEILAVTFTNKAAREMKNRVGHMLGGSIEGVPWLGTFHAICVKLLRRHAELVDLKSNFTILDTDDQIRLLKQLIRANNIDDKRWPARLLASLIDGWKNKALTPDKLPAADAGAFNHRGGELYDQYQRRLRELNAVDFGDLLLHVVTIFQKHPDILKQYQRWFKYILVDEYQDTNVAQYMWLRLLAGGHKNICCVGDDDQSIYGWRGAEVGNILRFEKDFPGAYVVRLEQNYRSTPHILAAASNVIKGNSDRLGKELWTDETDGEKVRLIGHWDGEEEARWIGEEIEAMQGGTRGMAPMSLDHMAILVRASHQMRAFEDRFLTIGLPYRVIGGPRFYERLEIRDTMAYFRVVVSPDDDLAFERIVNTPKRGLGNVAQQKIQTCARANGVSLIEGARILLEEKGLGGKGAKELALLVDGLARWREKLIGPRIVVEDDAVLDDGAAPIVSRGDPELSHIELAEVILDESGYTTMWQNDKTPEGPGRLENLKELVKALENFENLQGFLEHVSLIMDNESDDAEAKVTIMTLHGAKGLEFPAVFLPGWEEGLFPSQRSMDESGLKGLEEERRLAYVGITRAEELCTISFAGNRLVYGQWQSQMPSRFIDELPEEHVEVLTPPGLYGGGFGAAASVGKSSLDDRVASANTYNSPGWKRMQSRAGQYGASQPKESRAPVIDMTAVSSFTVGDRVFHQKFGYGSVLEIEGDKLGVDFDKAGLKKVVSSFVTSSDDIPF</sequence>
<dbReference type="InterPro" id="IPR000212">
    <property type="entry name" value="DNA_helicase_UvrD/REP"/>
</dbReference>
<dbReference type="Pfam" id="PF13361">
    <property type="entry name" value="UvrD_C"/>
    <property type="match status" value="2"/>
</dbReference>
<dbReference type="CDD" id="cd17932">
    <property type="entry name" value="DEXQc_UvrD"/>
    <property type="match status" value="1"/>
</dbReference>
<dbReference type="EC" id="5.6.2.4" evidence="10"/>
<evidence type="ECO:0000256" key="8">
    <source>
        <dbReference type="ARBA" id="ARBA00025289"/>
    </source>
</evidence>
<accession>A0A1M6G0H1</accession>
<dbReference type="InterPro" id="IPR014016">
    <property type="entry name" value="UvrD-like_ATP-bd"/>
</dbReference>
<keyword evidence="7" id="KW-0413">Isomerase</keyword>
<keyword evidence="2 13" id="KW-0547">Nucleotide-binding</keyword>
<dbReference type="PANTHER" id="PTHR11070:SF2">
    <property type="entry name" value="ATP-DEPENDENT DNA HELICASE SRS2"/>
    <property type="match status" value="1"/>
</dbReference>
<reference evidence="17" key="1">
    <citation type="submission" date="2016-11" db="EMBL/GenBank/DDBJ databases">
        <authorList>
            <person name="Varghese N."/>
            <person name="Submissions S."/>
        </authorList>
    </citation>
    <scope>NUCLEOTIDE SEQUENCE [LARGE SCALE GENOMIC DNA]</scope>
    <source>
        <strain evidence="17">DSM 100564</strain>
    </source>
</reference>
<evidence type="ECO:0000256" key="1">
    <source>
        <dbReference type="ARBA" id="ARBA00009922"/>
    </source>
</evidence>
<keyword evidence="3 13" id="KW-0378">Hydrolase</keyword>
<name>A0A1M6G0H1_9RHOB</name>
<feature type="domain" description="UvrD-like helicase C-terminal" evidence="15">
    <location>
        <begin position="335"/>
        <end position="632"/>
    </location>
</feature>
<feature type="binding site" evidence="13">
    <location>
        <begin position="75"/>
        <end position="82"/>
    </location>
    <ligand>
        <name>ATP</name>
        <dbReference type="ChEBI" id="CHEBI:30616"/>
    </ligand>
</feature>
<dbReference type="EMBL" id="FQZQ01000004">
    <property type="protein sequence ID" value="SHJ03498.1"/>
    <property type="molecule type" value="Genomic_DNA"/>
</dbReference>
<dbReference type="Gene3D" id="1.10.486.10">
    <property type="entry name" value="PCRA, domain 4"/>
    <property type="match status" value="1"/>
</dbReference>
<dbReference type="Gene3D" id="1.10.10.160">
    <property type="match status" value="1"/>
</dbReference>
<dbReference type="STRING" id="1470563.SAMN05444000_104221"/>
<organism evidence="16 17">
    <name type="scientific">Shimia gijangensis</name>
    <dbReference type="NCBI Taxonomy" id="1470563"/>
    <lineage>
        <taxon>Bacteria</taxon>
        <taxon>Pseudomonadati</taxon>
        <taxon>Pseudomonadota</taxon>
        <taxon>Alphaproteobacteria</taxon>
        <taxon>Rhodobacterales</taxon>
        <taxon>Roseobacteraceae</taxon>
    </lineage>
</organism>